<dbReference type="Gene3D" id="3.40.1390.30">
    <property type="entry name" value="NIF3 (NGG1p interacting factor 3)-like"/>
    <property type="match status" value="2"/>
</dbReference>
<comment type="similarity">
    <text evidence="1">Belongs to the GTP cyclohydrolase I type 2/NIF3 family.</text>
</comment>
<comment type="caution">
    <text evidence="3">The sequence shown here is derived from an EMBL/GenBank/DDBJ whole genome shotgun (WGS) entry which is preliminary data.</text>
</comment>
<dbReference type="PANTHER" id="PTHR13799:SF14">
    <property type="entry name" value="GTP CYCLOHYDROLASE 1 TYPE 2 HOMOLOG"/>
    <property type="match status" value="1"/>
</dbReference>
<evidence type="ECO:0000256" key="1">
    <source>
        <dbReference type="ARBA" id="ARBA00006964"/>
    </source>
</evidence>
<dbReference type="Pfam" id="PF01784">
    <property type="entry name" value="DUF34_NIF3"/>
    <property type="match status" value="1"/>
</dbReference>
<reference evidence="4" key="1">
    <citation type="journal article" date="2019" name="Int. J. Syst. Evol. Microbiol.">
        <title>The Global Catalogue of Microorganisms (GCM) 10K type strain sequencing project: providing services to taxonomists for standard genome sequencing and annotation.</title>
        <authorList>
            <consortium name="The Broad Institute Genomics Platform"/>
            <consortium name="The Broad Institute Genome Sequencing Center for Infectious Disease"/>
            <person name="Wu L."/>
            <person name="Ma J."/>
        </authorList>
    </citation>
    <scope>NUCLEOTIDE SEQUENCE [LARGE SCALE GENOMIC DNA]</scope>
    <source>
        <strain evidence="4">JCM 15442</strain>
    </source>
</reference>
<evidence type="ECO:0000256" key="2">
    <source>
        <dbReference type="ARBA" id="ARBA00022723"/>
    </source>
</evidence>
<dbReference type="PANTHER" id="PTHR13799">
    <property type="entry name" value="NGG1 INTERACTING FACTOR 3"/>
    <property type="match status" value="1"/>
</dbReference>
<proteinExistence type="inferred from homology"/>
<sequence length="233" mass="25169">MNPERSEDALTPTLHALAGWLRAEFDEPAPLKRGGPQEVRRLALALEPADLPPALDADALFLHRSLRVGERWPGLGVLGVHDGFDLALTTGPNHRLARVLGWREVREVVWQEQLKGITATPPQEGWGELLAALHAELGGEDSAWPPADASGPLRLALMNAMTPGLIEHVAEQGVRVYLTGQLRTSASAAARARGMGVIALGHRRTENWGLRRLVGELRAAFPGLETEVYGGGH</sequence>
<evidence type="ECO:0008006" key="5">
    <source>
        <dbReference type="Google" id="ProtNLM"/>
    </source>
</evidence>
<evidence type="ECO:0000313" key="3">
    <source>
        <dbReference type="EMBL" id="GGL66320.1"/>
    </source>
</evidence>
<dbReference type="SUPFAM" id="SSF102705">
    <property type="entry name" value="NIF3 (NGG1p interacting factor 3)-like"/>
    <property type="match status" value="1"/>
</dbReference>
<name>A0ABQ2FYP9_9DEIO</name>
<organism evidence="3 4">
    <name type="scientific">Deinococcus aerolatus</name>
    <dbReference type="NCBI Taxonomy" id="522487"/>
    <lineage>
        <taxon>Bacteria</taxon>
        <taxon>Thermotogati</taxon>
        <taxon>Deinococcota</taxon>
        <taxon>Deinococci</taxon>
        <taxon>Deinococcales</taxon>
        <taxon>Deinococcaceae</taxon>
        <taxon>Deinococcus</taxon>
    </lineage>
</organism>
<keyword evidence="2" id="KW-0479">Metal-binding</keyword>
<dbReference type="InterPro" id="IPR036069">
    <property type="entry name" value="DUF34/NIF3_sf"/>
</dbReference>
<gene>
    <name evidence="3" type="ORF">GCM10010840_00290</name>
</gene>
<dbReference type="Proteomes" id="UP000639973">
    <property type="component" value="Unassembled WGS sequence"/>
</dbReference>
<keyword evidence="4" id="KW-1185">Reference proteome</keyword>
<dbReference type="EMBL" id="BMOL01000001">
    <property type="protein sequence ID" value="GGL66320.1"/>
    <property type="molecule type" value="Genomic_DNA"/>
</dbReference>
<dbReference type="InterPro" id="IPR002678">
    <property type="entry name" value="DUF34/NIF3"/>
</dbReference>
<dbReference type="RefSeq" id="WP_229723214.1">
    <property type="nucleotide sequence ID" value="NZ_BMOL01000001.1"/>
</dbReference>
<evidence type="ECO:0000313" key="4">
    <source>
        <dbReference type="Proteomes" id="UP000639973"/>
    </source>
</evidence>
<accession>A0ABQ2FYP9</accession>
<protein>
    <recommendedName>
        <fullName evidence="5">Nif3-like dinuclear metal center hexameric protein</fullName>
    </recommendedName>
</protein>